<comment type="caution">
    <text evidence="2">The sequence shown here is derived from an EMBL/GenBank/DDBJ whole genome shotgun (WGS) entry which is preliminary data.</text>
</comment>
<protein>
    <submittedName>
        <fullName evidence="2">Uncharacterized protein</fullName>
    </submittedName>
</protein>
<accession>A0ABT9NKJ6</accession>
<organism evidence="2 3">
    <name type="scientific">Nocardioides massiliensis</name>
    <dbReference type="NCBI Taxonomy" id="1325935"/>
    <lineage>
        <taxon>Bacteria</taxon>
        <taxon>Bacillati</taxon>
        <taxon>Actinomycetota</taxon>
        <taxon>Actinomycetes</taxon>
        <taxon>Propionibacteriales</taxon>
        <taxon>Nocardioidaceae</taxon>
        <taxon>Nocardioides</taxon>
    </lineage>
</organism>
<gene>
    <name evidence="2" type="ORF">J2S59_000179</name>
</gene>
<dbReference type="EMBL" id="JAUSQM010000001">
    <property type="protein sequence ID" value="MDP9820370.1"/>
    <property type="molecule type" value="Genomic_DNA"/>
</dbReference>
<keyword evidence="3" id="KW-1185">Reference proteome</keyword>
<feature type="region of interest" description="Disordered" evidence="1">
    <location>
        <begin position="127"/>
        <end position="156"/>
    </location>
</feature>
<evidence type="ECO:0000313" key="2">
    <source>
        <dbReference type="EMBL" id="MDP9820370.1"/>
    </source>
</evidence>
<dbReference type="RefSeq" id="WP_068117358.1">
    <property type="nucleotide sequence ID" value="NZ_CCXJ01000084.1"/>
</dbReference>
<name>A0ABT9NKJ6_9ACTN</name>
<evidence type="ECO:0000313" key="3">
    <source>
        <dbReference type="Proteomes" id="UP001240447"/>
    </source>
</evidence>
<dbReference type="Proteomes" id="UP001240447">
    <property type="component" value="Unassembled WGS sequence"/>
</dbReference>
<reference evidence="2 3" key="1">
    <citation type="submission" date="2023-07" db="EMBL/GenBank/DDBJ databases">
        <title>Sequencing the genomes of 1000 actinobacteria strains.</title>
        <authorList>
            <person name="Klenk H.-P."/>
        </authorList>
    </citation>
    <scope>NUCLEOTIDE SEQUENCE [LARGE SCALE GENOMIC DNA]</scope>
    <source>
        <strain evidence="2 3">GD13</strain>
    </source>
</reference>
<sequence>MKRISLGRDTSGRPLDVDSRTLAKLRAAERRLGHKFVIVQGSYRGGAGAKASAGTHDRAGVIDLRTYDLPASITPQAAVKALREAGLIAWYRTKAQGFDPHIHAIDYGNPDLHPSAANQVRAWEQGRNGLASNGPDDGPRVTVPKSLPPDPTPGVTRFLNARTLKQRRKLADGLAKNGDTAAIRRHAKRWLNRDAKAQKWAKARAASYRALRKLEVK</sequence>
<evidence type="ECO:0000256" key="1">
    <source>
        <dbReference type="SAM" id="MobiDB-lite"/>
    </source>
</evidence>
<proteinExistence type="predicted"/>